<keyword evidence="11 14" id="KW-0472">Membrane</keyword>
<keyword evidence="5" id="KW-0679">Respiratory chain</keyword>
<dbReference type="Proteomes" id="UP000828390">
    <property type="component" value="Unassembled WGS sequence"/>
</dbReference>
<organism evidence="15 16">
    <name type="scientific">Dreissena polymorpha</name>
    <name type="common">Zebra mussel</name>
    <name type="synonym">Mytilus polymorpha</name>
    <dbReference type="NCBI Taxonomy" id="45954"/>
    <lineage>
        <taxon>Eukaryota</taxon>
        <taxon>Metazoa</taxon>
        <taxon>Spiralia</taxon>
        <taxon>Lophotrochozoa</taxon>
        <taxon>Mollusca</taxon>
        <taxon>Bivalvia</taxon>
        <taxon>Autobranchia</taxon>
        <taxon>Heteroconchia</taxon>
        <taxon>Euheterodonta</taxon>
        <taxon>Imparidentia</taxon>
        <taxon>Neoheterodontei</taxon>
        <taxon>Myida</taxon>
        <taxon>Dreissenoidea</taxon>
        <taxon>Dreissenidae</taxon>
        <taxon>Dreissena</taxon>
    </lineage>
</organism>
<accession>A0A9D4HU37</accession>
<keyword evidence="8" id="KW-0249">Electron transport</keyword>
<dbReference type="GO" id="GO:0005743">
    <property type="term" value="C:mitochondrial inner membrane"/>
    <property type="evidence" value="ECO:0007669"/>
    <property type="project" value="UniProtKB-SubCell"/>
</dbReference>
<dbReference type="Pfam" id="PF07225">
    <property type="entry name" value="NDUF_B4"/>
    <property type="match status" value="1"/>
</dbReference>
<proteinExistence type="inferred from homology"/>
<keyword evidence="9 14" id="KW-1133">Transmembrane helix</keyword>
<dbReference type="EMBL" id="JAIWYP010000012">
    <property type="protein sequence ID" value="KAH3729478.1"/>
    <property type="molecule type" value="Genomic_DNA"/>
</dbReference>
<evidence type="ECO:0000313" key="16">
    <source>
        <dbReference type="Proteomes" id="UP000828390"/>
    </source>
</evidence>
<evidence type="ECO:0000256" key="13">
    <source>
        <dbReference type="ARBA" id="ARBA00030987"/>
    </source>
</evidence>
<evidence type="ECO:0000256" key="4">
    <source>
        <dbReference type="ARBA" id="ARBA00022448"/>
    </source>
</evidence>
<reference evidence="15" key="2">
    <citation type="submission" date="2020-11" db="EMBL/GenBank/DDBJ databases">
        <authorList>
            <person name="McCartney M.A."/>
            <person name="Auch B."/>
            <person name="Kono T."/>
            <person name="Mallez S."/>
            <person name="Becker A."/>
            <person name="Gohl D.M."/>
            <person name="Silverstein K.A.T."/>
            <person name="Koren S."/>
            <person name="Bechman K.B."/>
            <person name="Herman A."/>
            <person name="Abrahante J.E."/>
            <person name="Garbe J."/>
        </authorList>
    </citation>
    <scope>NUCLEOTIDE SEQUENCE</scope>
    <source>
        <strain evidence="15">Duluth1</strain>
        <tissue evidence="15">Whole animal</tissue>
    </source>
</reference>
<keyword evidence="10" id="KW-0496">Mitochondrion</keyword>
<keyword evidence="4" id="KW-0813">Transport</keyword>
<evidence type="ECO:0000256" key="7">
    <source>
        <dbReference type="ARBA" id="ARBA00022792"/>
    </source>
</evidence>
<evidence type="ECO:0000256" key="5">
    <source>
        <dbReference type="ARBA" id="ARBA00022660"/>
    </source>
</evidence>
<comment type="similarity">
    <text evidence="2">Belongs to the complex I NDUFB4 subunit family.</text>
</comment>
<dbReference type="InterPro" id="IPR009866">
    <property type="entry name" value="NADH_UbQ_OxRdtase_NDUFB4_su"/>
</dbReference>
<reference evidence="15" key="1">
    <citation type="journal article" date="2019" name="bioRxiv">
        <title>The Genome of the Zebra Mussel, Dreissena polymorpha: A Resource for Invasive Species Research.</title>
        <authorList>
            <person name="McCartney M.A."/>
            <person name="Auch B."/>
            <person name="Kono T."/>
            <person name="Mallez S."/>
            <person name="Zhang Y."/>
            <person name="Obille A."/>
            <person name="Becker A."/>
            <person name="Abrahante J.E."/>
            <person name="Garbe J."/>
            <person name="Badalamenti J.P."/>
            <person name="Herman A."/>
            <person name="Mangelson H."/>
            <person name="Liachko I."/>
            <person name="Sullivan S."/>
            <person name="Sone E.D."/>
            <person name="Koren S."/>
            <person name="Silverstein K.A.T."/>
            <person name="Beckman K.B."/>
            <person name="Gohl D.M."/>
        </authorList>
    </citation>
    <scope>NUCLEOTIDE SEQUENCE</scope>
    <source>
        <strain evidence="15">Duluth1</strain>
        <tissue evidence="15">Whole animal</tissue>
    </source>
</reference>
<comment type="subcellular location">
    <subcellularLocation>
        <location evidence="1">Mitochondrion inner membrane</location>
        <topology evidence="1">Single-pass membrane protein</topology>
    </subcellularLocation>
</comment>
<protein>
    <recommendedName>
        <fullName evidence="3">NADH dehydrogenase [ubiquinone] 1 beta subcomplex subunit 4</fullName>
    </recommendedName>
    <alternativeName>
        <fullName evidence="12">Complex I-B15</fullName>
    </alternativeName>
    <alternativeName>
        <fullName evidence="13">NADH-ubiquinone oxidoreductase B15 subunit</fullName>
    </alternativeName>
</protein>
<evidence type="ECO:0000313" key="15">
    <source>
        <dbReference type="EMBL" id="KAH3729478.1"/>
    </source>
</evidence>
<evidence type="ECO:0000256" key="12">
    <source>
        <dbReference type="ARBA" id="ARBA00030212"/>
    </source>
</evidence>
<dbReference type="OrthoDB" id="5818798at2759"/>
<gene>
    <name evidence="15" type="ORF">DPMN_055450</name>
</gene>
<evidence type="ECO:0000256" key="3">
    <source>
        <dbReference type="ARBA" id="ARBA00018681"/>
    </source>
</evidence>
<evidence type="ECO:0000256" key="14">
    <source>
        <dbReference type="SAM" id="Phobius"/>
    </source>
</evidence>
<dbReference type="PANTHER" id="PTHR15469:SF0">
    <property type="entry name" value="NADH DEHYDROGENASE [UBIQUINONE] 1 BETA SUBCOMPLEX SUBUNIT 4"/>
    <property type="match status" value="1"/>
</dbReference>
<sequence length="124" mass="14807">MPPEVQKWDPKTMFNLSQQELDIIAKRKAMVQERKQLFRVLNDPRASGFGGTVFDPAMQRWYSARHTYGQHFKATRSHYAWLWGALILPVGFFTYFITKERNEREARYRRGEVSTKDKPFKNNY</sequence>
<keyword evidence="6 14" id="KW-0812">Transmembrane</keyword>
<evidence type="ECO:0000256" key="2">
    <source>
        <dbReference type="ARBA" id="ARBA00007260"/>
    </source>
</evidence>
<comment type="caution">
    <text evidence="15">The sequence shown here is derived from an EMBL/GenBank/DDBJ whole genome shotgun (WGS) entry which is preliminary data.</text>
</comment>
<keyword evidence="16" id="KW-1185">Reference proteome</keyword>
<evidence type="ECO:0000256" key="1">
    <source>
        <dbReference type="ARBA" id="ARBA00004434"/>
    </source>
</evidence>
<evidence type="ECO:0000256" key="9">
    <source>
        <dbReference type="ARBA" id="ARBA00022989"/>
    </source>
</evidence>
<name>A0A9D4HU37_DREPO</name>
<evidence type="ECO:0000256" key="8">
    <source>
        <dbReference type="ARBA" id="ARBA00022982"/>
    </source>
</evidence>
<dbReference type="PANTHER" id="PTHR15469">
    <property type="entry name" value="NADH-UBIQUINONE OXIDOREDUCTASE B15 SUBUNIT"/>
    <property type="match status" value="1"/>
</dbReference>
<evidence type="ECO:0000256" key="11">
    <source>
        <dbReference type="ARBA" id="ARBA00023136"/>
    </source>
</evidence>
<evidence type="ECO:0000256" key="10">
    <source>
        <dbReference type="ARBA" id="ARBA00023128"/>
    </source>
</evidence>
<feature type="transmembrane region" description="Helical" evidence="14">
    <location>
        <begin position="80"/>
        <end position="98"/>
    </location>
</feature>
<dbReference type="AlphaFoldDB" id="A0A9D4HU37"/>
<keyword evidence="7" id="KW-0999">Mitochondrion inner membrane</keyword>
<evidence type="ECO:0000256" key="6">
    <source>
        <dbReference type="ARBA" id="ARBA00022692"/>
    </source>
</evidence>